<name>A0A132A093_SARSC</name>
<dbReference type="EMBL" id="JXLN01008207">
    <property type="protein sequence ID" value="KPM04311.1"/>
    <property type="molecule type" value="Genomic_DNA"/>
</dbReference>
<dbReference type="Proteomes" id="UP000616769">
    <property type="component" value="Unassembled WGS sequence"/>
</dbReference>
<proteinExistence type="predicted"/>
<dbReference type="AlphaFoldDB" id="A0A132A093"/>
<evidence type="ECO:0000313" key="1">
    <source>
        <dbReference type="EMBL" id="KPM04311.1"/>
    </source>
</evidence>
<evidence type="ECO:0000313" key="2">
    <source>
        <dbReference type="Proteomes" id="UP000616769"/>
    </source>
</evidence>
<dbReference type="VEuPathDB" id="VectorBase:SSCA010662"/>
<gene>
    <name evidence="1" type="ORF">QR98_0027540</name>
</gene>
<reference evidence="1 2" key="1">
    <citation type="journal article" date="2015" name="Parasit. Vectors">
        <title>Draft genome of the scabies mite.</title>
        <authorList>
            <person name="Rider S.D.Jr."/>
            <person name="Morgan M.S."/>
            <person name="Arlian L.G."/>
        </authorList>
    </citation>
    <scope>NUCLEOTIDE SEQUENCE [LARGE SCALE GENOMIC DNA]</scope>
    <source>
        <strain evidence="1">Arlian Lab</strain>
    </source>
</reference>
<protein>
    <submittedName>
        <fullName evidence="1">Uncharacterized protein</fullName>
    </submittedName>
</protein>
<accession>A0A132A093</accession>
<comment type="caution">
    <text evidence="1">The sequence shown here is derived from an EMBL/GenBank/DDBJ whole genome shotgun (WGS) entry which is preliminary data.</text>
</comment>
<sequence length="90" mass="10065">MQSFLRPLAIVFVKEPSGIVLISLLIALVDDDDGGDVDWNDDEDEEDLEVLSYSSLAADFIFWTNKHEAFGLEMVFLMIILAKSVPILCT</sequence>
<organism evidence="1 2">
    <name type="scientific">Sarcoptes scabiei</name>
    <name type="common">Itch mite</name>
    <name type="synonym">Acarus scabiei</name>
    <dbReference type="NCBI Taxonomy" id="52283"/>
    <lineage>
        <taxon>Eukaryota</taxon>
        <taxon>Metazoa</taxon>
        <taxon>Ecdysozoa</taxon>
        <taxon>Arthropoda</taxon>
        <taxon>Chelicerata</taxon>
        <taxon>Arachnida</taxon>
        <taxon>Acari</taxon>
        <taxon>Acariformes</taxon>
        <taxon>Sarcoptiformes</taxon>
        <taxon>Astigmata</taxon>
        <taxon>Psoroptidia</taxon>
        <taxon>Sarcoptoidea</taxon>
        <taxon>Sarcoptidae</taxon>
        <taxon>Sarcoptinae</taxon>
        <taxon>Sarcoptes</taxon>
    </lineage>
</organism>